<evidence type="ECO:0000259" key="3">
    <source>
        <dbReference type="PROSITE" id="PS51123"/>
    </source>
</evidence>
<proteinExistence type="predicted"/>
<dbReference type="InterPro" id="IPR036737">
    <property type="entry name" value="OmpA-like_sf"/>
</dbReference>
<dbReference type="OrthoDB" id="28717at2"/>
<comment type="caution">
    <text evidence="4">The sequence shown here is derived from an EMBL/GenBank/DDBJ whole genome shotgun (WGS) entry which is preliminary data.</text>
</comment>
<keyword evidence="1" id="KW-0472">Membrane</keyword>
<dbReference type="PANTHER" id="PTHR30329">
    <property type="entry name" value="STATOR ELEMENT OF FLAGELLAR MOTOR COMPLEX"/>
    <property type="match status" value="1"/>
</dbReference>
<dbReference type="CDD" id="cd07185">
    <property type="entry name" value="OmpA_C-like"/>
    <property type="match status" value="1"/>
</dbReference>
<dbReference type="EMBL" id="PPSW01000045">
    <property type="protein sequence ID" value="TLX45286.1"/>
    <property type="molecule type" value="Genomic_DNA"/>
</dbReference>
<keyword evidence="2" id="KW-0732">Signal</keyword>
<dbReference type="RefSeq" id="WP_138484378.1">
    <property type="nucleotide sequence ID" value="NZ_PPSW01000045.1"/>
</dbReference>
<accession>A0A5R9PY89</accession>
<sequence>MTKYPSLSPIMLGLVLGLPAYVQAEEAQPVLPKAGVAKNTEQVLVQKHFVFHGLAAPTPKTVQEDYTEQSDHKAEFIKESAIRFVSGKHYLTGSTRREMNRIVDFLRGKKQLRIHFIGHADSQRLSPRAKKIYKTNQGLSEHRAKIVSEFFRQQLELDPSVITTEGRSNHEPVADNGTLEGMARNRRVEVIAVYIEEKTKTREVMGAMPSRDLVCQGALANAAPMMITLDGEAFSDQDSSNNADEQRCADVALANMQLQLKYDPINLIPRLSVQHALTKSGNTLMMHLRGYSNYDAFIDYAEVQIMAPDGRSILTKVKLDKNHNGKWRLPGNLLGMSLQYRLRVYDKHGRYDDTQMQQVDFRPRFAVEADKVDGYLMTAYGESQIAQKNIKLNGGMLTLYGEQVPDRHNVYFLGRTVAITRERKFVHQQIVHTGFHRAEVAVLDGDGNGHLIHRDLELPESDWFYVAMADLTLGQNSHNGPVELLSSDHNKDDNLFATGRLAGYITGKWRDEYKVTARIDTQEQPVNKLLSGLHEKDPNSLFRRLEEEQHPAEYGDDSVVQDDAPSNGKVYLKIAKDDSHLMWGNFFTKIQDTELARVERGLYGLQTQYQSEAKTSFMDASTQAQVFVAQAETMPAFESHRATGGSLYYLQHQDIVRGSEQLAIEVRDKTSGLVLVRRSLMAGQDYDIDALQGRVILNRPLSSFEQDDLVVRAAAMDANPVFLTAQYEFTPGFDELDNLSYGARVSHWLTEQVKVGATLSEQQLDSHDDSLYALDATYRLSEHSYVKVEVAQSEGIGETLNSFNGGMNFNPVQSGMLPVKANAQRIEAAFSLADLFTQNNDEAEEASRLQFYWQKMQAGFSGVGQTSRTDTTLAGIKGEFELSDDTQLIVKADQNKQQALEQRQAVEVNFAHQVSDNWQATAGIRHDDREPLQVLANSTPSPLNLDQGARTDAVVQLDYQGATDWQAYGFVQATLNSESSRLSNNRVGLGGEIQLTEKLALNGEISDGNLGLAGKVGVSYDYAPESNLYVDFSDDPDGGIITQGKQKNWVTGAKHRFNDSTSMYAEQLWQSQAQQQGLTHAYGIDHQINSRWLVGVNFETGELESDTSKVQRDGTGLSLSYTSPIFQWRSAIEYREDQDSTQTRTSWLTRQNLRANLNEDWRAQLRFDWAKSDSSQQAEVGALNSDFTEAQFGVAYRPLKASPWSGLASVTYLEDLAPAGQLNGIGLDNTPQQRSRVWAVDVNYQLTSKWRFGTKLAERHGEMRMRDGNSPWFDSTASLQVFRADYHLQHNWDATLEWRRLAVDLAQDQREGALIGIHRHIGEHMKLGVGYNFTDFSDDLTDLDYDSKGWFINIVGKF</sequence>
<evidence type="ECO:0000256" key="2">
    <source>
        <dbReference type="SAM" id="SignalP"/>
    </source>
</evidence>
<gene>
    <name evidence="4" type="ORF">C1E24_19590</name>
</gene>
<dbReference type="PROSITE" id="PS51123">
    <property type="entry name" value="OMPA_2"/>
    <property type="match status" value="1"/>
</dbReference>
<evidence type="ECO:0000313" key="4">
    <source>
        <dbReference type="EMBL" id="TLX45286.1"/>
    </source>
</evidence>
<dbReference type="GO" id="GO:0016020">
    <property type="term" value="C:membrane"/>
    <property type="evidence" value="ECO:0007669"/>
    <property type="project" value="UniProtKB-UniRule"/>
</dbReference>
<reference evidence="4 5" key="1">
    <citation type="submission" date="2018-01" db="EMBL/GenBank/DDBJ databases">
        <title>Co-occurrence of chitin degradation, pigmentation and bioactivity in marine Pseudoalteromonas.</title>
        <authorList>
            <person name="Paulsen S."/>
            <person name="Gram L."/>
            <person name="Machado H."/>
        </authorList>
    </citation>
    <scope>NUCLEOTIDE SEQUENCE [LARGE SCALE GENOMIC DNA]</scope>
    <source>
        <strain evidence="4 5">S3663</strain>
    </source>
</reference>
<dbReference type="Gene3D" id="3.30.1330.60">
    <property type="entry name" value="OmpA-like domain"/>
    <property type="match status" value="1"/>
</dbReference>
<name>A0A5R9PY89_9GAMM</name>
<evidence type="ECO:0000313" key="5">
    <source>
        <dbReference type="Proteomes" id="UP000309186"/>
    </source>
</evidence>
<dbReference type="Pfam" id="PF00691">
    <property type="entry name" value="OmpA"/>
    <property type="match status" value="1"/>
</dbReference>
<evidence type="ECO:0000256" key="1">
    <source>
        <dbReference type="PROSITE-ProRule" id="PRU00473"/>
    </source>
</evidence>
<dbReference type="Proteomes" id="UP000309186">
    <property type="component" value="Unassembled WGS sequence"/>
</dbReference>
<protein>
    <recommendedName>
        <fullName evidence="3">OmpA-like domain-containing protein</fullName>
    </recommendedName>
</protein>
<dbReference type="SUPFAM" id="SSF56935">
    <property type="entry name" value="Porins"/>
    <property type="match status" value="2"/>
</dbReference>
<organism evidence="4 5">
    <name type="scientific">Pseudoalteromonas phenolica</name>
    <dbReference type="NCBI Taxonomy" id="161398"/>
    <lineage>
        <taxon>Bacteria</taxon>
        <taxon>Pseudomonadati</taxon>
        <taxon>Pseudomonadota</taxon>
        <taxon>Gammaproteobacteria</taxon>
        <taxon>Alteromonadales</taxon>
        <taxon>Pseudoalteromonadaceae</taxon>
        <taxon>Pseudoalteromonas</taxon>
    </lineage>
</organism>
<dbReference type="SUPFAM" id="SSF103088">
    <property type="entry name" value="OmpA-like"/>
    <property type="match status" value="1"/>
</dbReference>
<dbReference type="InterPro" id="IPR050330">
    <property type="entry name" value="Bact_OuterMem_StrucFunc"/>
</dbReference>
<feature type="signal peptide" evidence="2">
    <location>
        <begin position="1"/>
        <end position="24"/>
    </location>
</feature>
<dbReference type="PANTHER" id="PTHR30329:SF21">
    <property type="entry name" value="LIPOPROTEIN YIAD-RELATED"/>
    <property type="match status" value="1"/>
</dbReference>
<feature type="chain" id="PRO_5024346422" description="OmpA-like domain-containing protein" evidence="2">
    <location>
        <begin position="25"/>
        <end position="1358"/>
    </location>
</feature>
<feature type="domain" description="OmpA-like" evidence="3">
    <location>
        <begin position="72"/>
        <end position="196"/>
    </location>
</feature>
<dbReference type="InterPro" id="IPR006665">
    <property type="entry name" value="OmpA-like"/>
</dbReference>